<feature type="transmembrane region" description="Helical" evidence="7">
    <location>
        <begin position="27"/>
        <end position="47"/>
    </location>
</feature>
<dbReference type="OrthoDB" id="9806398at2"/>
<protein>
    <submittedName>
        <fullName evidence="9">4Fe-4S binding domain-containing protein</fullName>
    </submittedName>
</protein>
<evidence type="ECO:0000256" key="5">
    <source>
        <dbReference type="ARBA" id="ARBA00023004"/>
    </source>
</evidence>
<sequence length="207" mass="23192">MKYVATGVRLLFLGIFLFLVLNGKMVIWLGIFAISLLLALVFGRIYCGYACPMNTIMGPVEWLSKKLKLQAKTAPKWLLSDKLPWISLAASVLVMVAAKKTAGLNLPLLLIWLVISALVTLRYRPYVFHNYICPFGALQKYFGKYAKYSETVDRNSCIGCRLCEKTCPTEAIKVADDKKAAINKALCLQCTNCQQVCPKTAIHYKNK</sequence>
<evidence type="ECO:0000256" key="7">
    <source>
        <dbReference type="SAM" id="Phobius"/>
    </source>
</evidence>
<keyword evidence="3" id="KW-0479">Metal-binding</keyword>
<dbReference type="Gene3D" id="3.30.70.20">
    <property type="match status" value="2"/>
</dbReference>
<name>A0A1D3TSS6_9FIRM</name>
<keyword evidence="6" id="KW-0411">Iron-sulfur</keyword>
<dbReference type="PANTHER" id="PTHR30176:SF3">
    <property type="entry name" value="FERREDOXIN-TYPE PROTEIN NAPH"/>
    <property type="match status" value="1"/>
</dbReference>
<dbReference type="PANTHER" id="PTHR30176">
    <property type="entry name" value="FERREDOXIN-TYPE PROTEIN NAPH"/>
    <property type="match status" value="1"/>
</dbReference>
<dbReference type="GO" id="GO:0051539">
    <property type="term" value="F:4 iron, 4 sulfur cluster binding"/>
    <property type="evidence" value="ECO:0007669"/>
    <property type="project" value="UniProtKB-KW"/>
</dbReference>
<dbReference type="STRING" id="1619234.SAMN05421730_100744"/>
<feature type="transmembrane region" description="Helical" evidence="7">
    <location>
        <begin position="5"/>
        <end position="21"/>
    </location>
</feature>
<feature type="transmembrane region" description="Helical" evidence="7">
    <location>
        <begin position="104"/>
        <end position="121"/>
    </location>
</feature>
<keyword evidence="7" id="KW-0812">Transmembrane</keyword>
<dbReference type="InterPro" id="IPR017896">
    <property type="entry name" value="4Fe4S_Fe-S-bd"/>
</dbReference>
<keyword evidence="10" id="KW-1185">Reference proteome</keyword>
<proteinExistence type="predicted"/>
<dbReference type="Pfam" id="PF14697">
    <property type="entry name" value="Fer4_21"/>
    <property type="match status" value="1"/>
</dbReference>
<dbReference type="RefSeq" id="WP_091232517.1">
    <property type="nucleotide sequence ID" value="NZ_FMKA01000007.1"/>
</dbReference>
<evidence type="ECO:0000256" key="4">
    <source>
        <dbReference type="ARBA" id="ARBA00022982"/>
    </source>
</evidence>
<dbReference type="EMBL" id="FMKA01000007">
    <property type="protein sequence ID" value="SCP96923.1"/>
    <property type="molecule type" value="Genomic_DNA"/>
</dbReference>
<organism evidence="9 10">
    <name type="scientific">Anaerobium acetethylicum</name>
    <dbReference type="NCBI Taxonomy" id="1619234"/>
    <lineage>
        <taxon>Bacteria</taxon>
        <taxon>Bacillati</taxon>
        <taxon>Bacillota</taxon>
        <taxon>Clostridia</taxon>
        <taxon>Lachnospirales</taxon>
        <taxon>Lachnospiraceae</taxon>
        <taxon>Anaerobium</taxon>
    </lineage>
</organism>
<evidence type="ECO:0000313" key="9">
    <source>
        <dbReference type="EMBL" id="SCP96923.1"/>
    </source>
</evidence>
<dbReference type="PROSITE" id="PS51379">
    <property type="entry name" value="4FE4S_FER_2"/>
    <property type="match status" value="2"/>
</dbReference>
<dbReference type="Proteomes" id="UP000199315">
    <property type="component" value="Unassembled WGS sequence"/>
</dbReference>
<keyword evidence="5" id="KW-0408">Iron</keyword>
<dbReference type="InterPro" id="IPR051684">
    <property type="entry name" value="Electron_Trans/Redox"/>
</dbReference>
<evidence type="ECO:0000313" key="10">
    <source>
        <dbReference type="Proteomes" id="UP000199315"/>
    </source>
</evidence>
<keyword evidence="2" id="KW-0004">4Fe-4S</keyword>
<keyword evidence="7" id="KW-1133">Transmembrane helix</keyword>
<accession>A0A1D3TSS6</accession>
<evidence type="ECO:0000256" key="6">
    <source>
        <dbReference type="ARBA" id="ARBA00023014"/>
    </source>
</evidence>
<gene>
    <name evidence="9" type="ORF">SAMN05421730_100744</name>
</gene>
<keyword evidence="1" id="KW-0813">Transport</keyword>
<dbReference type="InterPro" id="IPR017900">
    <property type="entry name" value="4Fe4S_Fe_S_CS"/>
</dbReference>
<dbReference type="GO" id="GO:0005886">
    <property type="term" value="C:plasma membrane"/>
    <property type="evidence" value="ECO:0007669"/>
    <property type="project" value="TreeGrafter"/>
</dbReference>
<evidence type="ECO:0000256" key="3">
    <source>
        <dbReference type="ARBA" id="ARBA00022723"/>
    </source>
</evidence>
<evidence type="ECO:0000256" key="1">
    <source>
        <dbReference type="ARBA" id="ARBA00022448"/>
    </source>
</evidence>
<dbReference type="PROSITE" id="PS00198">
    <property type="entry name" value="4FE4S_FER_1"/>
    <property type="match status" value="2"/>
</dbReference>
<dbReference type="SUPFAM" id="SSF54862">
    <property type="entry name" value="4Fe-4S ferredoxins"/>
    <property type="match status" value="1"/>
</dbReference>
<dbReference type="GO" id="GO:0046872">
    <property type="term" value="F:metal ion binding"/>
    <property type="evidence" value="ECO:0007669"/>
    <property type="project" value="UniProtKB-KW"/>
</dbReference>
<evidence type="ECO:0000256" key="2">
    <source>
        <dbReference type="ARBA" id="ARBA00022485"/>
    </source>
</evidence>
<keyword evidence="7" id="KW-0472">Membrane</keyword>
<dbReference type="Pfam" id="PF12801">
    <property type="entry name" value="Fer4_5"/>
    <property type="match status" value="2"/>
</dbReference>
<keyword evidence="4" id="KW-0249">Electron transport</keyword>
<evidence type="ECO:0000259" key="8">
    <source>
        <dbReference type="PROSITE" id="PS51379"/>
    </source>
</evidence>
<dbReference type="AlphaFoldDB" id="A0A1D3TSS6"/>
<reference evidence="9 10" key="1">
    <citation type="submission" date="2016-09" db="EMBL/GenBank/DDBJ databases">
        <authorList>
            <person name="Capua I."/>
            <person name="De Benedictis P."/>
            <person name="Joannis T."/>
            <person name="Lombin L.H."/>
            <person name="Cattoli G."/>
        </authorList>
    </citation>
    <scope>NUCLEOTIDE SEQUENCE [LARGE SCALE GENOMIC DNA]</scope>
    <source>
        <strain evidence="9 10">GluBS11</strain>
    </source>
</reference>
<feature type="domain" description="4Fe-4S ferredoxin-type" evidence="8">
    <location>
        <begin position="178"/>
        <end position="207"/>
    </location>
</feature>
<feature type="domain" description="4Fe-4S ferredoxin-type" evidence="8">
    <location>
        <begin position="148"/>
        <end position="177"/>
    </location>
</feature>